<feature type="signal peptide" evidence="8">
    <location>
        <begin position="1"/>
        <end position="29"/>
    </location>
</feature>
<dbReference type="PROSITE" id="PS00138">
    <property type="entry name" value="SUBTILASE_SER"/>
    <property type="match status" value="1"/>
</dbReference>
<protein>
    <submittedName>
        <fullName evidence="10">Peptidase S8</fullName>
    </submittedName>
</protein>
<dbReference type="InterPro" id="IPR022398">
    <property type="entry name" value="Peptidase_S8_His-AS"/>
</dbReference>
<comment type="similarity">
    <text evidence="1 6 7">Belongs to the peptidase S8 family.</text>
</comment>
<dbReference type="Proteomes" id="UP000287547">
    <property type="component" value="Unassembled WGS sequence"/>
</dbReference>
<dbReference type="Gene3D" id="3.40.50.200">
    <property type="entry name" value="Peptidase S8/S53 domain"/>
    <property type="match status" value="1"/>
</dbReference>
<keyword evidence="3 6" id="KW-0378">Hydrolase</keyword>
<dbReference type="AlphaFoldDB" id="A0A428YTD3"/>
<dbReference type="InterPro" id="IPR023827">
    <property type="entry name" value="Peptidase_S8_Asp-AS"/>
</dbReference>
<evidence type="ECO:0000313" key="11">
    <source>
        <dbReference type="Proteomes" id="UP000287547"/>
    </source>
</evidence>
<feature type="active site" description="Charge relay system" evidence="5 6">
    <location>
        <position position="196"/>
    </location>
</feature>
<dbReference type="InterPro" id="IPR050131">
    <property type="entry name" value="Peptidase_S8_subtilisin-like"/>
</dbReference>
<feature type="active site" description="Charge relay system" evidence="5 6">
    <location>
        <position position="402"/>
    </location>
</feature>
<dbReference type="PRINTS" id="PR00723">
    <property type="entry name" value="SUBTILISIN"/>
</dbReference>
<feature type="chain" id="PRO_5018976107" evidence="8">
    <location>
        <begin position="30"/>
        <end position="1038"/>
    </location>
</feature>
<dbReference type="EMBL" id="QHKI01000059">
    <property type="protein sequence ID" value="RSM72654.1"/>
    <property type="molecule type" value="Genomic_DNA"/>
</dbReference>
<dbReference type="PROSITE" id="PS00136">
    <property type="entry name" value="SUBTILASE_ASP"/>
    <property type="match status" value="1"/>
</dbReference>
<keyword evidence="8" id="KW-0732">Signal</keyword>
<evidence type="ECO:0000256" key="4">
    <source>
        <dbReference type="ARBA" id="ARBA00022825"/>
    </source>
</evidence>
<dbReference type="GO" id="GO:0006508">
    <property type="term" value="P:proteolysis"/>
    <property type="evidence" value="ECO:0007669"/>
    <property type="project" value="UniProtKB-KW"/>
</dbReference>
<gene>
    <name evidence="10" type="ORF">DMH04_42540</name>
</gene>
<evidence type="ECO:0000256" key="3">
    <source>
        <dbReference type="ARBA" id="ARBA00022801"/>
    </source>
</evidence>
<evidence type="ECO:0000256" key="5">
    <source>
        <dbReference type="PIRSR" id="PIRSR615500-1"/>
    </source>
</evidence>
<evidence type="ECO:0000256" key="2">
    <source>
        <dbReference type="ARBA" id="ARBA00022670"/>
    </source>
</evidence>
<evidence type="ECO:0000256" key="6">
    <source>
        <dbReference type="PROSITE-ProRule" id="PRU01240"/>
    </source>
</evidence>
<dbReference type="Pfam" id="PF00082">
    <property type="entry name" value="Peptidase_S8"/>
    <property type="match status" value="1"/>
</dbReference>
<keyword evidence="4 6" id="KW-0720">Serine protease</keyword>
<evidence type="ECO:0000313" key="10">
    <source>
        <dbReference type="EMBL" id="RSM72654.1"/>
    </source>
</evidence>
<sequence>MKYSMKTYTTRAVIGALIAVSLSTPTAHAEPSARPMEPSQGITLVTGDKVILGGAGGATVRPGNGRERIQFLTQRDTRGDMHVTPVDALSGLRSGQLDPRLFNVSQLIKHGFGDAARPDIPLIVSGTLGARSLPSIGADAVKVAKDSGFWNSRQGSRIWLDGPVKALLDKSVPQIGAPAAWQAGFTGKDTKVAVLDTGIDGTHPDLLDAVADAKDFTDSPSGTQDKHGHGTHVASIVTGKNEKYNGVAPDTRLVVGKVLNDRGSGTESGVIAGMQWAASSGARVINMSLGSEIPSDGTDVVSQAVNTLTAQSGALFVIAAGNNGDLVGSPAAADAALTVGAVDSKDALAPFSSRGPRFQDNAIKPEITAPGVDIVAAKAKGSFLADRLPNIGEHHLMMSGTSMAAPHVAGAAAILAGQHPDWKAAELKAALMNSAKPQPGVSIFEQGAGRVDVAKAVSQTVRSMPASVSNGVVRWPHTDDKPITNVLTYTNSGTSDVSLTFGVDVRDPAGKAAPAGMFTVSPATLVVPAGGQAQTSLVVDTTVTAADGLYSGFVTAGDLRTPISVTREPESHDAKLEFIGFDGKPTPDYAMRIISFTNPYQYQRYDASGSLTVRLPKGKYFLEAQLRQADRPMVIMTEPGLDLSKDVSLKLDARDARPVGLTLDRTGLRSAETFVELSSKMAWGTLDSAVRSEFGDVVVRPSTTSAPGEFRYSVGGRFAGESLLYNVRGDAGGKVPANPVLKVRDRDLVKVRSVHAATRPGTKGVREGLFDKPLPYSLDEFYSPGVGWHSSFSEQDADGNPVQNIFTSDPRGFTRSTVEHWNQGVFGPVTPENSFRPFRYASRNADTMVFAIPMYSDSGANREGYSANTGTSTLYRDEVEIATRPGAGGGIFEVPPGKATYRLHVESTRDRTLSSKVVADFTFQSDTVTDPVPEPLSLMTVRFTPSLDDFSRASRVIPTIVPVSVGHNTKGDAWPTRVEVSHDKGATWRAAPLVSFGGKWYTVIGHPRDAVSVSLRASARDSAGNSVNQTVIDAFGLR</sequence>
<dbReference type="PROSITE" id="PS00137">
    <property type="entry name" value="SUBTILASE_HIS"/>
    <property type="match status" value="1"/>
</dbReference>
<dbReference type="InterPro" id="IPR036852">
    <property type="entry name" value="Peptidase_S8/S53_dom_sf"/>
</dbReference>
<evidence type="ECO:0000259" key="9">
    <source>
        <dbReference type="Pfam" id="PF00082"/>
    </source>
</evidence>
<dbReference type="InterPro" id="IPR000209">
    <property type="entry name" value="Peptidase_S8/S53_dom"/>
</dbReference>
<feature type="domain" description="Peptidase S8/S53" evidence="9">
    <location>
        <begin position="187"/>
        <end position="449"/>
    </location>
</feature>
<accession>A0A428YTD3</accession>
<evidence type="ECO:0000256" key="1">
    <source>
        <dbReference type="ARBA" id="ARBA00011073"/>
    </source>
</evidence>
<name>A0A428YTD3_KIBAR</name>
<reference evidence="10 11" key="1">
    <citation type="submission" date="2018-05" db="EMBL/GenBank/DDBJ databases">
        <title>Evolution of GPA BGCs.</title>
        <authorList>
            <person name="Waglechner N."/>
            <person name="Wright G.D."/>
        </authorList>
    </citation>
    <scope>NUCLEOTIDE SEQUENCE [LARGE SCALE GENOMIC DNA]</scope>
    <source>
        <strain evidence="10 11">A82846</strain>
    </source>
</reference>
<dbReference type="PANTHER" id="PTHR43806:SF11">
    <property type="entry name" value="CEREVISIN-RELATED"/>
    <property type="match status" value="1"/>
</dbReference>
<evidence type="ECO:0000256" key="7">
    <source>
        <dbReference type="RuleBase" id="RU003355"/>
    </source>
</evidence>
<dbReference type="SUPFAM" id="SSF52743">
    <property type="entry name" value="Subtilisin-like"/>
    <property type="match status" value="1"/>
</dbReference>
<organism evidence="10 11">
    <name type="scientific">Kibdelosporangium aridum</name>
    <dbReference type="NCBI Taxonomy" id="2030"/>
    <lineage>
        <taxon>Bacteria</taxon>
        <taxon>Bacillati</taxon>
        <taxon>Actinomycetota</taxon>
        <taxon>Actinomycetes</taxon>
        <taxon>Pseudonocardiales</taxon>
        <taxon>Pseudonocardiaceae</taxon>
        <taxon>Kibdelosporangium</taxon>
    </lineage>
</organism>
<feature type="active site" description="Charge relay system" evidence="5 6">
    <location>
        <position position="229"/>
    </location>
</feature>
<comment type="caution">
    <text evidence="10">The sequence shown here is derived from an EMBL/GenBank/DDBJ whole genome shotgun (WGS) entry which is preliminary data.</text>
</comment>
<dbReference type="InterPro" id="IPR023828">
    <property type="entry name" value="Peptidase_S8_Ser-AS"/>
</dbReference>
<evidence type="ECO:0000256" key="8">
    <source>
        <dbReference type="SAM" id="SignalP"/>
    </source>
</evidence>
<keyword evidence="2 6" id="KW-0645">Protease</keyword>
<dbReference type="InterPro" id="IPR015500">
    <property type="entry name" value="Peptidase_S8_subtilisin-rel"/>
</dbReference>
<dbReference type="PROSITE" id="PS51892">
    <property type="entry name" value="SUBTILASE"/>
    <property type="match status" value="1"/>
</dbReference>
<proteinExistence type="inferred from homology"/>
<dbReference type="PANTHER" id="PTHR43806">
    <property type="entry name" value="PEPTIDASE S8"/>
    <property type="match status" value="1"/>
</dbReference>
<dbReference type="GO" id="GO:0004252">
    <property type="term" value="F:serine-type endopeptidase activity"/>
    <property type="evidence" value="ECO:0007669"/>
    <property type="project" value="UniProtKB-UniRule"/>
</dbReference>